<feature type="domain" description="Glycosyltransferase RgtA/B/C/D-like" evidence="9">
    <location>
        <begin position="72"/>
        <end position="218"/>
    </location>
</feature>
<dbReference type="GO" id="GO:0005886">
    <property type="term" value="C:plasma membrane"/>
    <property type="evidence" value="ECO:0007669"/>
    <property type="project" value="UniProtKB-SubCell"/>
</dbReference>
<dbReference type="PANTHER" id="PTHR33908">
    <property type="entry name" value="MANNOSYLTRANSFERASE YKCB-RELATED"/>
    <property type="match status" value="1"/>
</dbReference>
<feature type="transmembrane region" description="Helical" evidence="8">
    <location>
        <begin position="161"/>
        <end position="192"/>
    </location>
</feature>
<dbReference type="STRING" id="333140.AWW68_14175"/>
<proteinExistence type="predicted"/>
<keyword evidence="11" id="KW-1185">Reference proteome</keyword>
<keyword evidence="3" id="KW-0328">Glycosyltransferase</keyword>
<feature type="transmembrane region" description="Helical" evidence="8">
    <location>
        <begin position="331"/>
        <end position="348"/>
    </location>
</feature>
<organism evidence="10 11">
    <name type="scientific">Roseivirga spongicola</name>
    <dbReference type="NCBI Taxonomy" id="333140"/>
    <lineage>
        <taxon>Bacteria</taxon>
        <taxon>Pseudomonadati</taxon>
        <taxon>Bacteroidota</taxon>
        <taxon>Cytophagia</taxon>
        <taxon>Cytophagales</taxon>
        <taxon>Roseivirgaceae</taxon>
        <taxon>Roseivirga</taxon>
    </lineage>
</organism>
<feature type="transmembrane region" description="Helical" evidence="8">
    <location>
        <begin position="83"/>
        <end position="103"/>
    </location>
</feature>
<dbReference type="Proteomes" id="UP000075606">
    <property type="component" value="Unassembled WGS sequence"/>
</dbReference>
<keyword evidence="5 8" id="KW-0812">Transmembrane</keyword>
<keyword evidence="6 8" id="KW-1133">Transmembrane helix</keyword>
<evidence type="ECO:0000256" key="4">
    <source>
        <dbReference type="ARBA" id="ARBA00022679"/>
    </source>
</evidence>
<evidence type="ECO:0000259" key="9">
    <source>
        <dbReference type="Pfam" id="PF13231"/>
    </source>
</evidence>
<keyword evidence="2" id="KW-1003">Cell membrane</keyword>
<feature type="transmembrane region" description="Helical" evidence="8">
    <location>
        <begin position="110"/>
        <end position="133"/>
    </location>
</feature>
<gene>
    <name evidence="10" type="ORF">AWW68_14175</name>
</gene>
<dbReference type="AlphaFoldDB" id="A0A150X524"/>
<accession>A0A150X524</accession>
<dbReference type="Pfam" id="PF13231">
    <property type="entry name" value="PMT_2"/>
    <property type="match status" value="1"/>
</dbReference>
<dbReference type="EMBL" id="LRPC01000028">
    <property type="protein sequence ID" value="KYG73815.1"/>
    <property type="molecule type" value="Genomic_DNA"/>
</dbReference>
<dbReference type="GO" id="GO:0009103">
    <property type="term" value="P:lipopolysaccharide biosynthetic process"/>
    <property type="evidence" value="ECO:0007669"/>
    <property type="project" value="UniProtKB-ARBA"/>
</dbReference>
<evidence type="ECO:0000256" key="7">
    <source>
        <dbReference type="ARBA" id="ARBA00023136"/>
    </source>
</evidence>
<evidence type="ECO:0000256" key="6">
    <source>
        <dbReference type="ARBA" id="ARBA00022989"/>
    </source>
</evidence>
<name>A0A150X524_9BACT</name>
<evidence type="ECO:0000256" key="8">
    <source>
        <dbReference type="SAM" id="Phobius"/>
    </source>
</evidence>
<feature type="transmembrane region" description="Helical" evidence="8">
    <location>
        <begin position="267"/>
        <end position="287"/>
    </location>
</feature>
<keyword evidence="4" id="KW-0808">Transferase</keyword>
<evidence type="ECO:0000256" key="2">
    <source>
        <dbReference type="ARBA" id="ARBA00022475"/>
    </source>
</evidence>
<comment type="subcellular location">
    <subcellularLocation>
        <location evidence="1">Cell membrane</location>
        <topology evidence="1">Multi-pass membrane protein</topology>
    </subcellularLocation>
</comment>
<dbReference type="InterPro" id="IPR050297">
    <property type="entry name" value="LipidA_mod_glycosyltrf_83"/>
</dbReference>
<feature type="transmembrane region" description="Helical" evidence="8">
    <location>
        <begin position="204"/>
        <end position="223"/>
    </location>
</feature>
<protein>
    <recommendedName>
        <fullName evidence="9">Glycosyltransferase RgtA/B/C/D-like domain-containing protein</fullName>
    </recommendedName>
</protein>
<comment type="caution">
    <text evidence="10">The sequence shown here is derived from an EMBL/GenBank/DDBJ whole genome shotgun (WGS) entry which is preliminary data.</text>
</comment>
<keyword evidence="7 8" id="KW-0472">Membrane</keyword>
<evidence type="ECO:0000256" key="1">
    <source>
        <dbReference type="ARBA" id="ARBA00004651"/>
    </source>
</evidence>
<feature type="transmembrane region" description="Helical" evidence="8">
    <location>
        <begin position="12"/>
        <end position="30"/>
    </location>
</feature>
<evidence type="ECO:0000313" key="10">
    <source>
        <dbReference type="EMBL" id="KYG73815.1"/>
    </source>
</evidence>
<reference evidence="10 11" key="1">
    <citation type="submission" date="2016-01" db="EMBL/GenBank/DDBJ databases">
        <title>Genome sequencing of Roseivirga spongicola UST030701-084.</title>
        <authorList>
            <person name="Selvaratnam C."/>
            <person name="Thevarajoo S."/>
            <person name="Goh K.M."/>
            <person name="Ee R."/>
            <person name="Chan K.-G."/>
            <person name="Chong C.S."/>
        </authorList>
    </citation>
    <scope>NUCLEOTIDE SEQUENCE [LARGE SCALE GENOMIC DNA]</scope>
    <source>
        <strain evidence="10 11">UST030701-084</strain>
    </source>
</reference>
<feature type="transmembrane region" description="Helical" evidence="8">
    <location>
        <begin position="299"/>
        <end position="319"/>
    </location>
</feature>
<dbReference type="OrthoDB" id="828203at2"/>
<dbReference type="GO" id="GO:0016763">
    <property type="term" value="F:pentosyltransferase activity"/>
    <property type="evidence" value="ECO:0007669"/>
    <property type="project" value="TreeGrafter"/>
</dbReference>
<evidence type="ECO:0000256" key="3">
    <source>
        <dbReference type="ARBA" id="ARBA00022676"/>
    </source>
</evidence>
<sequence>MPHQKFFSDSKYRWFGLAANLVLLVTWYLANDGLAFWDDFSYLNLANTINEGSFTITNNHFTSRVALLYPVAWIIEQLGINQFSITVFPLICGLITLNVLLWLGNLYHHWLGVFAATFFVCDYHVITFVTHLFPEMPMTLYTLAALVAYDRVNRKEGDHRLWALVLSTSIFLGILTKMTVIVLGPLFVYLFVNDYWLKRTNRSFWMISVVLLLFFVLANGFWYQEVYGDFFYRFSNISDNHEATSKTFFDKSALTILKRLTYLPLLGFMRGGFFIPLLFALPALITLKKSDWKVEDPDKLWPVATVFILGTWWFMSTNWKYYSPMPVDTRHITLLIPVMLVAGGMYWTKTHLLSAIRYSSAKYLLAVLLVIPIYKIATADDRNFKGVEVIFNDVLTPESVGATVFTDGLISYGYPYFYELKSVNLNFVWFSEMNGSQPENGDYLLLNPAYFNDRYNDVENLERFKSQVEDLGLKLEPISRGEVQLFRLVK</sequence>
<dbReference type="RefSeq" id="WP_068222722.1">
    <property type="nucleotide sequence ID" value="NZ_CP139724.1"/>
</dbReference>
<evidence type="ECO:0000313" key="11">
    <source>
        <dbReference type="Proteomes" id="UP000075606"/>
    </source>
</evidence>
<evidence type="ECO:0000256" key="5">
    <source>
        <dbReference type="ARBA" id="ARBA00022692"/>
    </source>
</evidence>
<dbReference type="PANTHER" id="PTHR33908:SF11">
    <property type="entry name" value="MEMBRANE PROTEIN"/>
    <property type="match status" value="1"/>
</dbReference>
<dbReference type="InterPro" id="IPR038731">
    <property type="entry name" value="RgtA/B/C-like"/>
</dbReference>